<evidence type="ECO:0000256" key="1">
    <source>
        <dbReference type="SAM" id="MobiDB-lite"/>
    </source>
</evidence>
<comment type="caution">
    <text evidence="2">The sequence shown here is derived from an EMBL/GenBank/DDBJ whole genome shotgun (WGS) entry which is preliminary data.</text>
</comment>
<dbReference type="EMBL" id="JABVXQ010000008">
    <property type="protein sequence ID" value="KAF6095094.1"/>
    <property type="molecule type" value="Genomic_DNA"/>
</dbReference>
<sequence length="137" mass="14669">METAFQSRLSRTSDSERKHLGPQPQDSRRARVLEQGPSPVQGQGPGSQTVLQEFPRTGVGSLSHFSMTTMPALTKDRGRNSSWKTRPFLSSSAGAAIPGLRAPVSGHQVTLLCPERAAGTNSFAGLLPPPPRHTRTA</sequence>
<proteinExistence type="predicted"/>
<gene>
    <name evidence="2" type="ORF">HJG60_012066</name>
</gene>
<dbReference type="Proteomes" id="UP000664940">
    <property type="component" value="Unassembled WGS sequence"/>
</dbReference>
<reference evidence="2 3" key="1">
    <citation type="journal article" date="2020" name="Nature">
        <title>Six reference-quality genomes reveal evolution of bat adaptations.</title>
        <authorList>
            <person name="Jebb D."/>
            <person name="Huang Z."/>
            <person name="Pippel M."/>
            <person name="Hughes G.M."/>
            <person name="Lavrichenko K."/>
            <person name="Devanna P."/>
            <person name="Winkler S."/>
            <person name="Jermiin L.S."/>
            <person name="Skirmuntt E.C."/>
            <person name="Katzourakis A."/>
            <person name="Burkitt-Gray L."/>
            <person name="Ray D.A."/>
            <person name="Sullivan K.A.M."/>
            <person name="Roscito J.G."/>
            <person name="Kirilenko B.M."/>
            <person name="Davalos L.M."/>
            <person name="Corthals A.P."/>
            <person name="Power M.L."/>
            <person name="Jones G."/>
            <person name="Ransome R.D."/>
            <person name="Dechmann D.K.N."/>
            <person name="Locatelli A.G."/>
            <person name="Puechmaille S.J."/>
            <person name="Fedrigo O."/>
            <person name="Jarvis E.D."/>
            <person name="Hiller M."/>
            <person name="Vernes S.C."/>
            <person name="Myers E.W."/>
            <person name="Teeling E.C."/>
        </authorList>
    </citation>
    <scope>NUCLEOTIDE SEQUENCE [LARGE SCALE GENOMIC DNA]</scope>
    <source>
        <strain evidence="2">Bat1K_MPI-CBG_1</strain>
    </source>
</reference>
<feature type="region of interest" description="Disordered" evidence="1">
    <location>
        <begin position="1"/>
        <end position="86"/>
    </location>
</feature>
<dbReference type="AlphaFoldDB" id="A0A833ZJP8"/>
<evidence type="ECO:0000313" key="3">
    <source>
        <dbReference type="Proteomes" id="UP000664940"/>
    </source>
</evidence>
<evidence type="ECO:0000313" key="2">
    <source>
        <dbReference type="EMBL" id="KAF6095094.1"/>
    </source>
</evidence>
<accession>A0A833ZJP8</accession>
<name>A0A833ZJP8_9CHIR</name>
<feature type="compositionally biased region" description="Polar residues" evidence="1">
    <location>
        <begin position="1"/>
        <end position="10"/>
    </location>
</feature>
<organism evidence="2 3">
    <name type="scientific">Phyllostomus discolor</name>
    <name type="common">pale spear-nosed bat</name>
    <dbReference type="NCBI Taxonomy" id="89673"/>
    <lineage>
        <taxon>Eukaryota</taxon>
        <taxon>Metazoa</taxon>
        <taxon>Chordata</taxon>
        <taxon>Craniata</taxon>
        <taxon>Vertebrata</taxon>
        <taxon>Euteleostomi</taxon>
        <taxon>Mammalia</taxon>
        <taxon>Eutheria</taxon>
        <taxon>Laurasiatheria</taxon>
        <taxon>Chiroptera</taxon>
        <taxon>Yangochiroptera</taxon>
        <taxon>Phyllostomidae</taxon>
        <taxon>Phyllostominae</taxon>
        <taxon>Phyllostomus</taxon>
    </lineage>
</organism>
<feature type="compositionally biased region" description="Low complexity" evidence="1">
    <location>
        <begin position="35"/>
        <end position="48"/>
    </location>
</feature>
<protein>
    <submittedName>
        <fullName evidence="2">Uncharacterized protein</fullName>
    </submittedName>
</protein>